<keyword evidence="1" id="KW-0175">Coiled coil</keyword>
<dbReference type="Proteomes" id="UP000241238">
    <property type="component" value="Chromosome"/>
</dbReference>
<dbReference type="InterPro" id="IPR010540">
    <property type="entry name" value="CmpB_TMEM229"/>
</dbReference>
<proteinExistence type="predicted"/>
<evidence type="ECO:0000313" key="4">
    <source>
        <dbReference type="Proteomes" id="UP000241238"/>
    </source>
</evidence>
<evidence type="ECO:0000256" key="1">
    <source>
        <dbReference type="SAM" id="Coils"/>
    </source>
</evidence>
<dbReference type="RefSeq" id="WP_005948277.1">
    <property type="nucleotide sequence ID" value="NZ_CP028103.1"/>
</dbReference>
<protein>
    <recommendedName>
        <fullName evidence="5">ABC transporter permease</fullName>
    </recommendedName>
</protein>
<dbReference type="Pfam" id="PF06541">
    <property type="entry name" value="ABC_trans_CmpB"/>
    <property type="match status" value="1"/>
</dbReference>
<keyword evidence="4" id="KW-1185">Reference proteome</keyword>
<dbReference type="EMBL" id="CP028103">
    <property type="protein sequence ID" value="AVQ31913.1"/>
    <property type="molecule type" value="Genomic_DNA"/>
</dbReference>
<feature type="transmembrane region" description="Helical" evidence="2">
    <location>
        <begin position="62"/>
        <end position="84"/>
    </location>
</feature>
<keyword evidence="2" id="KW-0812">Transmembrane</keyword>
<accession>A0ABN5JIG3</accession>
<feature type="transmembrane region" description="Helical" evidence="2">
    <location>
        <begin position="105"/>
        <end position="129"/>
    </location>
</feature>
<dbReference type="GeneID" id="77468728"/>
<feature type="transmembrane region" description="Helical" evidence="2">
    <location>
        <begin position="37"/>
        <end position="56"/>
    </location>
</feature>
<feature type="coiled-coil region" evidence="1">
    <location>
        <begin position="195"/>
        <end position="222"/>
    </location>
</feature>
<name>A0ABN5JIG3_FUSVA</name>
<keyword evidence="2" id="KW-1133">Transmembrane helix</keyword>
<feature type="transmembrane region" description="Helical" evidence="2">
    <location>
        <begin position="135"/>
        <end position="160"/>
    </location>
</feature>
<gene>
    <name evidence="3" type="ORF">C4N18_12045</name>
</gene>
<keyword evidence="2" id="KW-0472">Membrane</keyword>
<evidence type="ECO:0000313" key="3">
    <source>
        <dbReference type="EMBL" id="AVQ31913.1"/>
    </source>
</evidence>
<organism evidence="3 4">
    <name type="scientific">Fusobacterium varium ATCC 27725</name>
    <dbReference type="NCBI Taxonomy" id="469618"/>
    <lineage>
        <taxon>Bacteria</taxon>
        <taxon>Fusobacteriati</taxon>
        <taxon>Fusobacteriota</taxon>
        <taxon>Fusobacteriia</taxon>
        <taxon>Fusobacteriales</taxon>
        <taxon>Fusobacteriaceae</taxon>
        <taxon>Fusobacterium</taxon>
    </lineage>
</organism>
<reference evidence="4" key="1">
    <citation type="journal article" date="2018" name="MSphere">
        <title>Fusobacterium Genomics Using MinION and Illumina Sequencing Enables Genome Completion and Correction.</title>
        <authorList>
            <person name="Todd S.M."/>
            <person name="Settlage R.E."/>
            <person name="Lahmers K.K."/>
            <person name="Slade D.J."/>
        </authorList>
    </citation>
    <scope>NUCLEOTIDE SEQUENCE [LARGE SCALE GENOMIC DNA]</scope>
    <source>
        <strain evidence="4">ATCC 27725</strain>
    </source>
</reference>
<feature type="transmembrane region" description="Helical" evidence="2">
    <location>
        <begin position="6"/>
        <end position="25"/>
    </location>
</feature>
<sequence length="249" mass="28916">MYRYLFYFLIYSFLGWCVEVCYATLNTKKFINRGFLNGPYCPIYGVGVMTIIYFVFPLKNNMLILFIASVALTSILEFLTGFILEKIFHYRWWDYSDVPFNICGYICLKFSILWGLACVLVVDIVHPVVESVISWLPLFAGKIILVVAGIFMIIDFIVTVKTVLKLNAKLEKLEKIAEDIHKFSDKIGGKVSSDFITAQDKIEELKLKREELLKNIPWLEKRIMKSFPNMKSTKYDEDTLSTMKEVDNK</sequence>
<evidence type="ECO:0008006" key="5">
    <source>
        <dbReference type="Google" id="ProtNLM"/>
    </source>
</evidence>
<evidence type="ECO:0000256" key="2">
    <source>
        <dbReference type="SAM" id="Phobius"/>
    </source>
</evidence>